<comment type="caution">
    <text evidence="1">The sequence shown here is derived from an EMBL/GenBank/DDBJ whole genome shotgun (WGS) entry which is preliminary data.</text>
</comment>
<evidence type="ECO:0000313" key="1">
    <source>
        <dbReference type="EMBL" id="MCY1083786.1"/>
    </source>
</evidence>
<name>A0ABT4AQ85_9BACT</name>
<dbReference type="Proteomes" id="UP001207654">
    <property type="component" value="Unassembled WGS sequence"/>
</dbReference>
<protein>
    <submittedName>
        <fullName evidence="1">Uncharacterized protein</fullName>
    </submittedName>
</protein>
<keyword evidence="2" id="KW-1185">Reference proteome</keyword>
<evidence type="ECO:0000313" key="2">
    <source>
        <dbReference type="Proteomes" id="UP001207654"/>
    </source>
</evidence>
<reference evidence="1 2" key="1">
    <citation type="submission" date="2022-11" db="EMBL/GenBank/DDBJ databases">
        <title>Minimal conservation of predation-associated metabolite biosynthetic gene clusters underscores biosynthetic potential of Myxococcota including descriptions for ten novel species: Archangium lansinium sp. nov., Myxococcus landrumus sp. nov., Nannocystis bai.</title>
        <authorList>
            <person name="Ahearne A."/>
            <person name="Stevens C."/>
            <person name="Phillips K."/>
        </authorList>
    </citation>
    <scope>NUCLEOTIDE SEQUENCE [LARGE SCALE GENOMIC DNA]</scope>
    <source>
        <strain evidence="1 2">MIWBW</strain>
    </source>
</reference>
<sequence>MKLHSYARARAAYTEAEEILVRTEVPEALWPQHQLRRILAELLEDAAAVDRAADLLWGTLKAGRMAEHSGVRFLLAQDGRLLLENASRAHGSPEAATPSCIACGGLTGDILCEACVDLHRPAGSPEERAHRERVRAYLAKETGASTEPTWAFLLNVVASHRPDLAQLLSRATPLRLHRSGYFCATADSDETCQALMRASREVELLLVEHRVPALGYRMGVGWEPGVGKPVPLLTCDILHLP</sequence>
<gene>
    <name evidence="1" type="ORF">OV287_56035</name>
</gene>
<accession>A0ABT4AQ85</accession>
<proteinExistence type="predicted"/>
<organism evidence="1 2">
    <name type="scientific">Archangium lansingense</name>
    <dbReference type="NCBI Taxonomy" id="2995310"/>
    <lineage>
        <taxon>Bacteria</taxon>
        <taxon>Pseudomonadati</taxon>
        <taxon>Myxococcota</taxon>
        <taxon>Myxococcia</taxon>
        <taxon>Myxococcales</taxon>
        <taxon>Cystobacterineae</taxon>
        <taxon>Archangiaceae</taxon>
        <taxon>Archangium</taxon>
    </lineage>
</organism>
<dbReference type="EMBL" id="JAPNKA010000002">
    <property type="protein sequence ID" value="MCY1083786.1"/>
    <property type="molecule type" value="Genomic_DNA"/>
</dbReference>
<dbReference type="RefSeq" id="WP_267542662.1">
    <property type="nucleotide sequence ID" value="NZ_JAPNKA010000002.1"/>
</dbReference>